<protein>
    <submittedName>
        <fullName evidence="10">MFS transporter</fullName>
    </submittedName>
</protein>
<evidence type="ECO:0000256" key="8">
    <source>
        <dbReference type="SAM" id="Phobius"/>
    </source>
</evidence>
<comment type="similarity">
    <text evidence="2 7">Belongs to the major facilitator superfamily. Sugar transporter (TC 2.A.1.1) family.</text>
</comment>
<dbReference type="NCBIfam" id="TIGR00879">
    <property type="entry name" value="SP"/>
    <property type="match status" value="1"/>
</dbReference>
<keyword evidence="5 8" id="KW-1133">Transmembrane helix</keyword>
<organism evidence="10 11">
    <name type="scientific">Mycolicibacterium helvum</name>
    <dbReference type="NCBI Taxonomy" id="1534349"/>
    <lineage>
        <taxon>Bacteria</taxon>
        <taxon>Bacillati</taxon>
        <taxon>Actinomycetota</taxon>
        <taxon>Actinomycetes</taxon>
        <taxon>Mycobacteriales</taxon>
        <taxon>Mycobacteriaceae</taxon>
        <taxon>Mycolicibacterium</taxon>
    </lineage>
</organism>
<evidence type="ECO:0000313" key="10">
    <source>
        <dbReference type="EMBL" id="BBY62725.1"/>
    </source>
</evidence>
<keyword evidence="11" id="KW-1185">Reference proteome</keyword>
<dbReference type="GO" id="GO:0022857">
    <property type="term" value="F:transmembrane transporter activity"/>
    <property type="evidence" value="ECO:0007669"/>
    <property type="project" value="InterPro"/>
</dbReference>
<keyword evidence="4 8" id="KW-0812">Transmembrane</keyword>
<dbReference type="Proteomes" id="UP000467148">
    <property type="component" value="Chromosome"/>
</dbReference>
<dbReference type="InterPro" id="IPR036259">
    <property type="entry name" value="MFS_trans_sf"/>
</dbReference>
<dbReference type="PRINTS" id="PR00171">
    <property type="entry name" value="SUGRTRNSPORT"/>
</dbReference>
<sequence>MPEVTPVVHTTPAGVGEPTHLPRRVVLISIAAAIGGFLFGFDTAIINGAVDAITKTFDLSSAMLGAVVAVTLGGAAGGAAAAGWIADRLGRRPAMLISAVVFCASSVGCALSSSPGALVGWRLTTGIAVGMASVLAPLYISEIAPAARRGVLSSLQQMAIVLGIFTALLWSAMIADLLNGADAAELLGLPAWRWMFLAGVVPAALYGLFALVIPESPRHLVATGKLGAASQTIQRLFASAPSAASEQVSRIAATLSADVKPRFRDVLSSRTGLLPLVWVGVGIAACQALVGIDVIFYYSTSLWNSVGFGESAAFSLSVASSVVNVVATIVAILLIDRVGRRRLLLVGSAGMAVSLVVVAIGFSRAVLNGDGHLALPSPWGVTTLIAANVFVVFFAASWGPAVWVLLGEMFPNNIRAAALSLSAAANWVAGIAVNLTFPTLREISLPFSYSLYAFFAVVSGVVVYLGVRETAGRELEEMTTELPLTDRGTDV</sequence>
<dbReference type="RefSeq" id="WP_163746491.1">
    <property type="nucleotide sequence ID" value="NZ_AP022596.1"/>
</dbReference>
<feature type="transmembrane region" description="Helical" evidence="8">
    <location>
        <begin position="152"/>
        <end position="174"/>
    </location>
</feature>
<feature type="transmembrane region" description="Helical" evidence="8">
    <location>
        <begin position="272"/>
        <end position="299"/>
    </location>
</feature>
<evidence type="ECO:0000256" key="1">
    <source>
        <dbReference type="ARBA" id="ARBA00004651"/>
    </source>
</evidence>
<proteinExistence type="inferred from homology"/>
<dbReference type="InterPro" id="IPR005828">
    <property type="entry name" value="MFS_sugar_transport-like"/>
</dbReference>
<dbReference type="SUPFAM" id="SSF103473">
    <property type="entry name" value="MFS general substrate transporter"/>
    <property type="match status" value="1"/>
</dbReference>
<dbReference type="InterPro" id="IPR003663">
    <property type="entry name" value="Sugar/inositol_transpt"/>
</dbReference>
<keyword evidence="3 7" id="KW-0813">Transport</keyword>
<feature type="transmembrane region" description="Helical" evidence="8">
    <location>
        <begin position="25"/>
        <end position="50"/>
    </location>
</feature>
<dbReference type="PROSITE" id="PS50850">
    <property type="entry name" value="MFS"/>
    <property type="match status" value="1"/>
</dbReference>
<evidence type="ECO:0000256" key="5">
    <source>
        <dbReference type="ARBA" id="ARBA00022989"/>
    </source>
</evidence>
<dbReference type="InterPro" id="IPR005829">
    <property type="entry name" value="Sugar_transporter_CS"/>
</dbReference>
<feature type="transmembrane region" description="Helical" evidence="8">
    <location>
        <begin position="62"/>
        <end position="86"/>
    </location>
</feature>
<evidence type="ECO:0000256" key="4">
    <source>
        <dbReference type="ARBA" id="ARBA00022692"/>
    </source>
</evidence>
<dbReference type="GO" id="GO:0005886">
    <property type="term" value="C:plasma membrane"/>
    <property type="evidence" value="ECO:0007669"/>
    <property type="project" value="UniProtKB-SubCell"/>
</dbReference>
<reference evidence="10 11" key="1">
    <citation type="journal article" date="2019" name="Emerg. Microbes Infect.">
        <title>Comprehensive subspecies identification of 175 nontuberculous mycobacteria species based on 7547 genomic profiles.</title>
        <authorList>
            <person name="Matsumoto Y."/>
            <person name="Kinjo T."/>
            <person name="Motooka D."/>
            <person name="Nabeya D."/>
            <person name="Jung N."/>
            <person name="Uechi K."/>
            <person name="Horii T."/>
            <person name="Iida T."/>
            <person name="Fujita J."/>
            <person name="Nakamura S."/>
        </authorList>
    </citation>
    <scope>NUCLEOTIDE SEQUENCE [LARGE SCALE GENOMIC DNA]</scope>
    <source>
        <strain evidence="10 11">JCM 30396</strain>
    </source>
</reference>
<name>A0A7I7T3F1_9MYCO</name>
<evidence type="ECO:0000256" key="7">
    <source>
        <dbReference type="RuleBase" id="RU003346"/>
    </source>
</evidence>
<dbReference type="PANTHER" id="PTHR48020:SF12">
    <property type="entry name" value="PROTON MYO-INOSITOL COTRANSPORTER"/>
    <property type="match status" value="1"/>
</dbReference>
<feature type="transmembrane region" description="Helical" evidence="8">
    <location>
        <begin position="93"/>
        <end position="113"/>
    </location>
</feature>
<evidence type="ECO:0000313" key="11">
    <source>
        <dbReference type="Proteomes" id="UP000467148"/>
    </source>
</evidence>
<evidence type="ECO:0000256" key="6">
    <source>
        <dbReference type="ARBA" id="ARBA00023136"/>
    </source>
</evidence>
<feature type="transmembrane region" description="Helical" evidence="8">
    <location>
        <begin position="194"/>
        <end position="213"/>
    </location>
</feature>
<keyword evidence="6 8" id="KW-0472">Membrane</keyword>
<dbReference type="InterPro" id="IPR020846">
    <property type="entry name" value="MFS_dom"/>
</dbReference>
<feature type="domain" description="Major facilitator superfamily (MFS) profile" evidence="9">
    <location>
        <begin position="28"/>
        <end position="471"/>
    </location>
</feature>
<dbReference type="KEGG" id="mhev:MHEL_09680"/>
<comment type="subcellular location">
    <subcellularLocation>
        <location evidence="1">Cell membrane</location>
        <topology evidence="1">Multi-pass membrane protein</topology>
    </subcellularLocation>
</comment>
<accession>A0A7I7T3F1</accession>
<dbReference type="PANTHER" id="PTHR48020">
    <property type="entry name" value="PROTON MYO-INOSITOL COTRANSPORTER"/>
    <property type="match status" value="1"/>
</dbReference>
<feature type="transmembrane region" description="Helical" evidence="8">
    <location>
        <begin position="311"/>
        <end position="335"/>
    </location>
</feature>
<dbReference type="AlphaFoldDB" id="A0A7I7T3F1"/>
<evidence type="ECO:0000256" key="3">
    <source>
        <dbReference type="ARBA" id="ARBA00022448"/>
    </source>
</evidence>
<dbReference type="EMBL" id="AP022596">
    <property type="protein sequence ID" value="BBY62725.1"/>
    <property type="molecule type" value="Genomic_DNA"/>
</dbReference>
<dbReference type="Pfam" id="PF00083">
    <property type="entry name" value="Sugar_tr"/>
    <property type="match status" value="1"/>
</dbReference>
<feature type="transmembrane region" description="Helical" evidence="8">
    <location>
        <begin position="379"/>
        <end position="406"/>
    </location>
</feature>
<dbReference type="PROSITE" id="PS00216">
    <property type="entry name" value="SUGAR_TRANSPORT_1"/>
    <property type="match status" value="2"/>
</dbReference>
<evidence type="ECO:0000259" key="9">
    <source>
        <dbReference type="PROSITE" id="PS50850"/>
    </source>
</evidence>
<feature type="transmembrane region" description="Helical" evidence="8">
    <location>
        <begin position="119"/>
        <end position="140"/>
    </location>
</feature>
<gene>
    <name evidence="10" type="ORF">MHEL_09680</name>
</gene>
<dbReference type="Gene3D" id="1.20.1250.20">
    <property type="entry name" value="MFS general substrate transporter like domains"/>
    <property type="match status" value="2"/>
</dbReference>
<feature type="transmembrane region" description="Helical" evidence="8">
    <location>
        <begin position="449"/>
        <end position="467"/>
    </location>
</feature>
<feature type="transmembrane region" description="Helical" evidence="8">
    <location>
        <begin position="342"/>
        <end position="367"/>
    </location>
</feature>
<evidence type="ECO:0000256" key="2">
    <source>
        <dbReference type="ARBA" id="ARBA00010992"/>
    </source>
</evidence>
<dbReference type="InterPro" id="IPR050814">
    <property type="entry name" value="Myo-inositol_Transporter"/>
</dbReference>
<feature type="transmembrane region" description="Helical" evidence="8">
    <location>
        <begin position="418"/>
        <end position="437"/>
    </location>
</feature>